<reference evidence="2 3" key="1">
    <citation type="submission" date="2019-09" db="EMBL/GenBank/DDBJ databases">
        <authorList>
            <person name="Chen X.-Y."/>
        </authorList>
    </citation>
    <scope>NUCLEOTIDE SEQUENCE [LARGE SCALE GENOMIC DNA]</scope>
    <source>
        <strain evidence="2 3">NY5</strain>
    </source>
</reference>
<dbReference type="PANTHER" id="PTHR12110:SF41">
    <property type="entry name" value="INOSOSE DEHYDRATASE"/>
    <property type="match status" value="1"/>
</dbReference>
<dbReference type="Proteomes" id="UP000323708">
    <property type="component" value="Unassembled WGS sequence"/>
</dbReference>
<dbReference type="PANTHER" id="PTHR12110">
    <property type="entry name" value="HYDROXYPYRUVATE ISOMERASE"/>
    <property type="match status" value="1"/>
</dbReference>
<dbReference type="EMBL" id="VTUX01000007">
    <property type="protein sequence ID" value="KAA1189625.1"/>
    <property type="molecule type" value="Genomic_DNA"/>
</dbReference>
<dbReference type="InterPro" id="IPR013022">
    <property type="entry name" value="Xyl_isomerase-like_TIM-brl"/>
</dbReference>
<dbReference type="GO" id="GO:0016853">
    <property type="term" value="F:isomerase activity"/>
    <property type="evidence" value="ECO:0007669"/>
    <property type="project" value="UniProtKB-KW"/>
</dbReference>
<feature type="domain" description="Xylose isomerase-like TIM barrel" evidence="1">
    <location>
        <begin position="25"/>
        <end position="262"/>
    </location>
</feature>
<evidence type="ECO:0000313" key="2">
    <source>
        <dbReference type="EMBL" id="KAA1189625.1"/>
    </source>
</evidence>
<dbReference type="InterPro" id="IPR036237">
    <property type="entry name" value="Xyl_isomerase-like_sf"/>
</dbReference>
<dbReference type="AlphaFoldDB" id="A0A5B0WTJ9"/>
<protein>
    <submittedName>
        <fullName evidence="2">Sugar phosphate isomerase/epimerase</fullName>
    </submittedName>
</protein>
<dbReference type="InterPro" id="IPR050312">
    <property type="entry name" value="IolE/XylAMocC-like"/>
</dbReference>
<name>A0A5B0WTJ9_9GAMM</name>
<dbReference type="RefSeq" id="WP_149612235.1">
    <property type="nucleotide sequence ID" value="NZ_VTUX01000007.1"/>
</dbReference>
<keyword evidence="3" id="KW-1185">Reference proteome</keyword>
<dbReference type="Pfam" id="PF01261">
    <property type="entry name" value="AP_endonuc_2"/>
    <property type="match status" value="1"/>
</dbReference>
<comment type="caution">
    <text evidence="2">The sequence shown here is derived from an EMBL/GenBank/DDBJ whole genome shotgun (WGS) entry which is preliminary data.</text>
</comment>
<sequence length="284" mass="31043">MDVSLGMDLRLWAEAPGAEIIPVLEQLAAQGYQGVELPVAGQGHSALRLISVALRDLDMTAITSVTLPPEANPISPDSAVRDAAVRYLVERLEESALVGSSMLCGGLFQAQGVFSGRPPTDREWEWSRHCLRAVADHAAGLGITLALEFQSRFDVHLINTADAATRMCRDVGAENIGVLYNTYHAHLEEFNPARALPAAGDHLVHVRLGESHRGELGRGQVQFSETFATLDFLDYQGWLVVEARASGVGAAQPENIWRDNFDSPEQLSADAIRLIQQILRMQRQ</sequence>
<organism evidence="2 3">
    <name type="scientific">Pseudohalioglobus sediminis</name>
    <dbReference type="NCBI Taxonomy" id="2606449"/>
    <lineage>
        <taxon>Bacteria</taxon>
        <taxon>Pseudomonadati</taxon>
        <taxon>Pseudomonadota</taxon>
        <taxon>Gammaproteobacteria</taxon>
        <taxon>Cellvibrionales</taxon>
        <taxon>Halieaceae</taxon>
        <taxon>Pseudohalioglobus</taxon>
    </lineage>
</organism>
<dbReference type="Gene3D" id="3.20.20.150">
    <property type="entry name" value="Divalent-metal-dependent TIM barrel enzymes"/>
    <property type="match status" value="1"/>
</dbReference>
<gene>
    <name evidence="2" type="ORF">F0M18_14850</name>
</gene>
<keyword evidence="2" id="KW-0413">Isomerase</keyword>
<accession>A0A5B0WTJ9</accession>
<dbReference type="SUPFAM" id="SSF51658">
    <property type="entry name" value="Xylose isomerase-like"/>
    <property type="match status" value="1"/>
</dbReference>
<evidence type="ECO:0000259" key="1">
    <source>
        <dbReference type="Pfam" id="PF01261"/>
    </source>
</evidence>
<evidence type="ECO:0000313" key="3">
    <source>
        <dbReference type="Proteomes" id="UP000323708"/>
    </source>
</evidence>
<proteinExistence type="predicted"/>